<dbReference type="HOGENOM" id="CLU_3357144_0_0_10"/>
<dbReference type="AlphaFoldDB" id="H1Y3K8"/>
<sequence>MDLKNQNGAELQGGASANEAINGRTTCKNFYGNYHS</sequence>
<organism evidence="1 2">
    <name type="scientific">Mucilaginibacter paludis DSM 18603</name>
    <dbReference type="NCBI Taxonomy" id="714943"/>
    <lineage>
        <taxon>Bacteria</taxon>
        <taxon>Pseudomonadati</taxon>
        <taxon>Bacteroidota</taxon>
        <taxon>Sphingobacteriia</taxon>
        <taxon>Sphingobacteriales</taxon>
        <taxon>Sphingobacteriaceae</taxon>
        <taxon>Mucilaginibacter</taxon>
    </lineage>
</organism>
<gene>
    <name evidence="1" type="ORF">Mucpa_5707</name>
</gene>
<proteinExistence type="predicted"/>
<protein>
    <submittedName>
        <fullName evidence="1">Uncharacterized protein</fullName>
    </submittedName>
</protein>
<accession>H1Y3K8</accession>
<keyword evidence="2" id="KW-1185">Reference proteome</keyword>
<reference evidence="1" key="1">
    <citation type="submission" date="2011-09" db="EMBL/GenBank/DDBJ databases">
        <title>The permanent draft genome of Mucilaginibacter paludis DSM 18603.</title>
        <authorList>
            <consortium name="US DOE Joint Genome Institute (JGI-PGF)"/>
            <person name="Lucas S."/>
            <person name="Han J."/>
            <person name="Lapidus A."/>
            <person name="Bruce D."/>
            <person name="Goodwin L."/>
            <person name="Pitluck S."/>
            <person name="Peters L."/>
            <person name="Kyrpides N."/>
            <person name="Mavromatis K."/>
            <person name="Ivanova N."/>
            <person name="Mikhailova N."/>
            <person name="Held B."/>
            <person name="Detter J.C."/>
            <person name="Tapia R."/>
            <person name="Han C."/>
            <person name="Land M."/>
            <person name="Hauser L."/>
            <person name="Markowitz V."/>
            <person name="Cheng J.-F."/>
            <person name="Hugenholtz P."/>
            <person name="Woyke T."/>
            <person name="Wu D."/>
            <person name="Tindall B."/>
            <person name="Brambilla E."/>
            <person name="Klenk H.-P."/>
            <person name="Eisen J.A."/>
        </authorList>
    </citation>
    <scope>NUCLEOTIDE SEQUENCE [LARGE SCALE GENOMIC DNA]</scope>
    <source>
        <strain evidence="1">DSM 18603</strain>
    </source>
</reference>
<name>H1Y3K8_9SPHI</name>
<dbReference type="EMBL" id="CM001403">
    <property type="protein sequence ID" value="EHQ29776.1"/>
    <property type="molecule type" value="Genomic_DNA"/>
</dbReference>
<evidence type="ECO:0000313" key="1">
    <source>
        <dbReference type="EMBL" id="EHQ29776.1"/>
    </source>
</evidence>
<evidence type="ECO:0000313" key="2">
    <source>
        <dbReference type="Proteomes" id="UP000002774"/>
    </source>
</evidence>
<dbReference type="Proteomes" id="UP000002774">
    <property type="component" value="Chromosome"/>
</dbReference>